<organism evidence="6">
    <name type="scientific">viral metagenome</name>
    <dbReference type="NCBI Taxonomy" id="1070528"/>
    <lineage>
        <taxon>unclassified sequences</taxon>
        <taxon>metagenomes</taxon>
        <taxon>organismal metagenomes</taxon>
    </lineage>
</organism>
<dbReference type="AlphaFoldDB" id="A0A6C0HFE4"/>
<evidence type="ECO:0000256" key="3">
    <source>
        <dbReference type="ARBA" id="ARBA00022840"/>
    </source>
</evidence>
<keyword evidence="2" id="KW-0547">Nucleotide-binding</keyword>
<proteinExistence type="predicted"/>
<dbReference type="Gene3D" id="3.40.50.300">
    <property type="entry name" value="P-loop containing nucleotide triphosphate hydrolases"/>
    <property type="match status" value="1"/>
</dbReference>
<protein>
    <recommendedName>
        <fullName evidence="5">AAA+ ATPase domain-containing protein</fullName>
    </recommendedName>
</protein>
<evidence type="ECO:0000256" key="4">
    <source>
        <dbReference type="SAM" id="MobiDB-lite"/>
    </source>
</evidence>
<reference evidence="6" key="1">
    <citation type="journal article" date="2020" name="Nature">
        <title>Giant virus diversity and host interactions through global metagenomics.</title>
        <authorList>
            <person name="Schulz F."/>
            <person name="Roux S."/>
            <person name="Paez-Espino D."/>
            <person name="Jungbluth S."/>
            <person name="Walsh D.A."/>
            <person name="Denef V.J."/>
            <person name="McMahon K.D."/>
            <person name="Konstantinidis K.T."/>
            <person name="Eloe-Fadrosh E.A."/>
            <person name="Kyrpides N.C."/>
            <person name="Woyke T."/>
        </authorList>
    </citation>
    <scope>NUCLEOTIDE SEQUENCE</scope>
    <source>
        <strain evidence="6">GVMAG-M-3300023179-99</strain>
    </source>
</reference>
<dbReference type="PANTHER" id="PTHR11669:SF20">
    <property type="entry name" value="REPLICATION FACTOR C SUBUNIT 4"/>
    <property type="match status" value="1"/>
</dbReference>
<dbReference type="InterPro" id="IPR003959">
    <property type="entry name" value="ATPase_AAA_core"/>
</dbReference>
<dbReference type="PANTHER" id="PTHR11669">
    <property type="entry name" value="REPLICATION FACTOR C / DNA POLYMERASE III GAMMA-TAU SUBUNIT"/>
    <property type="match status" value="1"/>
</dbReference>
<name>A0A6C0HFE4_9ZZZZ</name>
<evidence type="ECO:0000259" key="5">
    <source>
        <dbReference type="SMART" id="SM00382"/>
    </source>
</evidence>
<dbReference type="GO" id="GO:0003689">
    <property type="term" value="F:DNA clamp loader activity"/>
    <property type="evidence" value="ECO:0007669"/>
    <property type="project" value="TreeGrafter"/>
</dbReference>
<evidence type="ECO:0000256" key="1">
    <source>
        <dbReference type="ARBA" id="ARBA00022705"/>
    </source>
</evidence>
<dbReference type="EMBL" id="MN739946">
    <property type="protein sequence ID" value="QHT79174.1"/>
    <property type="molecule type" value="Genomic_DNA"/>
</dbReference>
<evidence type="ECO:0000256" key="2">
    <source>
        <dbReference type="ARBA" id="ARBA00022741"/>
    </source>
</evidence>
<dbReference type="InterPro" id="IPR003593">
    <property type="entry name" value="AAA+_ATPase"/>
</dbReference>
<dbReference type="SUPFAM" id="SSF52540">
    <property type="entry name" value="P-loop containing nucleoside triphosphate hydrolases"/>
    <property type="match status" value="1"/>
</dbReference>
<keyword evidence="3" id="KW-0067">ATP-binding</keyword>
<feature type="domain" description="AAA+ ATPase" evidence="5">
    <location>
        <begin position="32"/>
        <end position="154"/>
    </location>
</feature>
<dbReference type="SMART" id="SM00382">
    <property type="entry name" value="AAA"/>
    <property type="match status" value="1"/>
</dbReference>
<dbReference type="GO" id="GO:0005663">
    <property type="term" value="C:DNA replication factor C complex"/>
    <property type="evidence" value="ECO:0007669"/>
    <property type="project" value="TreeGrafter"/>
</dbReference>
<dbReference type="GO" id="GO:0005524">
    <property type="term" value="F:ATP binding"/>
    <property type="evidence" value="ECO:0007669"/>
    <property type="project" value="UniProtKB-KW"/>
</dbReference>
<dbReference type="GO" id="GO:0016887">
    <property type="term" value="F:ATP hydrolysis activity"/>
    <property type="evidence" value="ECO:0007669"/>
    <property type="project" value="InterPro"/>
</dbReference>
<dbReference type="CDD" id="cd00009">
    <property type="entry name" value="AAA"/>
    <property type="match status" value="1"/>
</dbReference>
<accession>A0A6C0HFE4</accession>
<evidence type="ECO:0000313" key="6">
    <source>
        <dbReference type="EMBL" id="QHT79174.1"/>
    </source>
</evidence>
<sequence>MHSESYRPEYLDGVFGHPEIKKELEAYLTSDFKGSIFLTGPPGIGKTTLALCSARTFGFYPLEINASVSIRSYEDVDRLRDSCRGSINIHSLLLGNTKKTCVILDELDGSDPHAQNKIVEWIRDPGRTVPILCTGNETPTILKRNSIVKILRCFPPTAREIDIPEVHDLLKECQHDIRRVFHRLQYGESDPLPRFILPPTGTPCEKAFIETQKMFGIPDPLEYLVDILGNEHWSKTTLECKPDDKNVGIHEVDIRQPESHPGKSNKSAVKKRPKEPIHD</sequence>
<keyword evidence="1" id="KW-0235">DNA replication</keyword>
<dbReference type="Pfam" id="PF00004">
    <property type="entry name" value="AAA"/>
    <property type="match status" value="1"/>
</dbReference>
<dbReference type="InterPro" id="IPR027417">
    <property type="entry name" value="P-loop_NTPase"/>
</dbReference>
<feature type="region of interest" description="Disordered" evidence="4">
    <location>
        <begin position="246"/>
        <end position="279"/>
    </location>
</feature>
<dbReference type="InterPro" id="IPR050238">
    <property type="entry name" value="DNA_Rep/Repair_Clamp_Loader"/>
</dbReference>
<dbReference type="GO" id="GO:0006261">
    <property type="term" value="P:DNA-templated DNA replication"/>
    <property type="evidence" value="ECO:0007669"/>
    <property type="project" value="TreeGrafter"/>
</dbReference>
<feature type="compositionally biased region" description="Basic and acidic residues" evidence="4">
    <location>
        <begin position="246"/>
        <end position="261"/>
    </location>
</feature>
<dbReference type="GO" id="GO:0006281">
    <property type="term" value="P:DNA repair"/>
    <property type="evidence" value="ECO:0007669"/>
    <property type="project" value="TreeGrafter"/>
</dbReference>